<organism evidence="4 5">
    <name type="scientific">Deefgea salmonis</name>
    <dbReference type="NCBI Taxonomy" id="2875502"/>
    <lineage>
        <taxon>Bacteria</taxon>
        <taxon>Pseudomonadati</taxon>
        <taxon>Pseudomonadota</taxon>
        <taxon>Betaproteobacteria</taxon>
        <taxon>Neisseriales</taxon>
        <taxon>Chitinibacteraceae</taxon>
        <taxon>Deefgea</taxon>
    </lineage>
</organism>
<dbReference type="InterPro" id="IPR013767">
    <property type="entry name" value="PAS_fold"/>
</dbReference>
<dbReference type="InterPro" id="IPR000160">
    <property type="entry name" value="GGDEF_dom"/>
</dbReference>
<dbReference type="InterPro" id="IPR043128">
    <property type="entry name" value="Rev_trsase/Diguanyl_cyclase"/>
</dbReference>
<dbReference type="InterPro" id="IPR000014">
    <property type="entry name" value="PAS"/>
</dbReference>
<evidence type="ECO:0000259" key="2">
    <source>
        <dbReference type="PROSITE" id="PS50113"/>
    </source>
</evidence>
<dbReference type="RefSeq" id="WP_226764041.1">
    <property type="nucleotide sequence ID" value="NZ_JAJAWG010000004.1"/>
</dbReference>
<dbReference type="CDD" id="cd01949">
    <property type="entry name" value="GGDEF"/>
    <property type="match status" value="1"/>
</dbReference>
<dbReference type="Pfam" id="PF13185">
    <property type="entry name" value="GAF_2"/>
    <property type="match status" value="1"/>
</dbReference>
<comment type="caution">
    <text evidence="4">The sequence shown here is derived from an EMBL/GenBank/DDBJ whole genome shotgun (WGS) entry which is preliminary data.</text>
</comment>
<dbReference type="PROSITE" id="PS50887">
    <property type="entry name" value="GGDEF"/>
    <property type="match status" value="1"/>
</dbReference>
<dbReference type="InterPro" id="IPR052163">
    <property type="entry name" value="DGC-Regulatory_Protein"/>
</dbReference>
<evidence type="ECO:0000313" key="5">
    <source>
        <dbReference type="Proteomes" id="UP001198034"/>
    </source>
</evidence>
<dbReference type="Pfam" id="PF00989">
    <property type="entry name" value="PAS"/>
    <property type="match status" value="1"/>
</dbReference>
<dbReference type="NCBIfam" id="TIGR00254">
    <property type="entry name" value="GGDEF"/>
    <property type="match status" value="1"/>
</dbReference>
<dbReference type="GO" id="GO:0052621">
    <property type="term" value="F:diguanylate cyclase activity"/>
    <property type="evidence" value="ECO:0007669"/>
    <property type="project" value="UniProtKB-EC"/>
</dbReference>
<dbReference type="PROSITE" id="PS50112">
    <property type="entry name" value="PAS"/>
    <property type="match status" value="1"/>
</dbReference>
<dbReference type="SUPFAM" id="SSF55785">
    <property type="entry name" value="PYP-like sensor domain (PAS domain)"/>
    <property type="match status" value="2"/>
</dbReference>
<dbReference type="InterPro" id="IPR003018">
    <property type="entry name" value="GAF"/>
</dbReference>
<keyword evidence="5" id="KW-1185">Reference proteome</keyword>
<protein>
    <submittedName>
        <fullName evidence="4">Diguanylate cyclase</fullName>
        <ecNumber evidence="4">2.7.7.65</ecNumber>
    </submittedName>
</protein>
<dbReference type="SMART" id="SM00091">
    <property type="entry name" value="PAS"/>
    <property type="match status" value="1"/>
</dbReference>
<dbReference type="Gene3D" id="3.30.450.40">
    <property type="match status" value="1"/>
</dbReference>
<dbReference type="NCBIfam" id="TIGR00229">
    <property type="entry name" value="sensory_box"/>
    <property type="match status" value="1"/>
</dbReference>
<keyword evidence="4" id="KW-0548">Nucleotidyltransferase</keyword>
<gene>
    <name evidence="4" type="ORF">LG219_08290</name>
</gene>
<dbReference type="InterPro" id="IPR000700">
    <property type="entry name" value="PAS-assoc_C"/>
</dbReference>
<sequence length="612" mass="67865">MALNPLRPNDFDFFREFLDALPLQCFVKNAHGHIVLSNTAYQNASTEPTAYKANGRCVHESKAQIAAQTPLAHADETIATHEEMRWNSQRGRYQTDYVIQKTITDDAGQPLYIVGSILDISEQKQFQLQIDTELKLLEMQAADVPFTQLLTQFVHSFESNFPGVLCSILLLDPEGRHLLHTIAPSLPEAYCQAIHGVEIGPNIGSCGTAAYTGQDTIVADIANDPLWQHFADLALSHDLRSCWSIPILSTKGRVLGTFANYHRYPCSPTAKELQAIKRGAYLVGLVIEHELAEKQLAADKMILQESVQHTQTILDNMADGVITIDITGRIESFNSAASRIFGYSTEEVLFKNVSMLMPEPFAGQHDDYLSRHQSTGSASIVGVPREVEGLRKDGSLFPMRLSVSKIFRAGQAIFIGLVSDNTLDHQRREEIHRLAFFDALTGLPNRRLLMDRIKKAMLTSARSGLHGALMFLDLDHFKYLNDNYGHHMGDLLLQQVSERLLSCVRENDSVARLGGDEFVVLLESLSDVPALAVEQAQTVANKILERLRQPYDLSGHTHLSTPSIGVALFLAEQVSMDDLLKHADAAMYQAKAAGRNTALFYDSAMQAVTSAH</sequence>
<feature type="domain" description="PAS" evidence="1">
    <location>
        <begin position="306"/>
        <end position="359"/>
    </location>
</feature>
<dbReference type="SMART" id="SM00086">
    <property type="entry name" value="PAC"/>
    <property type="match status" value="2"/>
</dbReference>
<dbReference type="InterPro" id="IPR029016">
    <property type="entry name" value="GAF-like_dom_sf"/>
</dbReference>
<name>A0ABS8BL01_9NEIS</name>
<dbReference type="SUPFAM" id="SSF55073">
    <property type="entry name" value="Nucleotide cyclase"/>
    <property type="match status" value="1"/>
</dbReference>
<accession>A0ABS8BL01</accession>
<dbReference type="Gene3D" id="3.30.70.270">
    <property type="match status" value="1"/>
</dbReference>
<feature type="domain" description="GGDEF" evidence="3">
    <location>
        <begin position="465"/>
        <end position="603"/>
    </location>
</feature>
<dbReference type="InterPro" id="IPR001610">
    <property type="entry name" value="PAC"/>
</dbReference>
<keyword evidence="4" id="KW-0808">Transferase</keyword>
<evidence type="ECO:0000259" key="3">
    <source>
        <dbReference type="PROSITE" id="PS50887"/>
    </source>
</evidence>
<dbReference type="CDD" id="cd00130">
    <property type="entry name" value="PAS"/>
    <property type="match status" value="1"/>
</dbReference>
<dbReference type="InterPro" id="IPR035965">
    <property type="entry name" value="PAS-like_dom_sf"/>
</dbReference>
<dbReference type="PANTHER" id="PTHR46663">
    <property type="entry name" value="DIGUANYLATE CYCLASE DGCT-RELATED"/>
    <property type="match status" value="1"/>
</dbReference>
<reference evidence="4 5" key="1">
    <citation type="submission" date="2021-10" db="EMBL/GenBank/DDBJ databases">
        <authorList>
            <person name="Chen M."/>
        </authorList>
    </citation>
    <scope>NUCLEOTIDE SEQUENCE [LARGE SCALE GENOMIC DNA]</scope>
    <source>
        <strain evidence="4 5">H3-26</strain>
    </source>
</reference>
<dbReference type="SMART" id="SM00065">
    <property type="entry name" value="GAF"/>
    <property type="match status" value="1"/>
</dbReference>
<dbReference type="InterPro" id="IPR029787">
    <property type="entry name" value="Nucleotide_cyclase"/>
</dbReference>
<dbReference type="SUPFAM" id="SSF55781">
    <property type="entry name" value="GAF domain-like"/>
    <property type="match status" value="1"/>
</dbReference>
<dbReference type="PROSITE" id="PS50113">
    <property type="entry name" value="PAC"/>
    <property type="match status" value="1"/>
</dbReference>
<evidence type="ECO:0000313" key="4">
    <source>
        <dbReference type="EMBL" id="MCB5196276.1"/>
    </source>
</evidence>
<dbReference type="EC" id="2.7.7.65" evidence="4"/>
<proteinExistence type="predicted"/>
<dbReference type="PANTHER" id="PTHR46663:SF3">
    <property type="entry name" value="SLL0267 PROTEIN"/>
    <property type="match status" value="1"/>
</dbReference>
<dbReference type="EMBL" id="JAJAWG010000004">
    <property type="protein sequence ID" value="MCB5196276.1"/>
    <property type="molecule type" value="Genomic_DNA"/>
</dbReference>
<feature type="domain" description="PAC" evidence="2">
    <location>
        <begin position="80"/>
        <end position="132"/>
    </location>
</feature>
<dbReference type="Gene3D" id="3.30.450.20">
    <property type="entry name" value="PAS domain"/>
    <property type="match status" value="2"/>
</dbReference>
<evidence type="ECO:0000259" key="1">
    <source>
        <dbReference type="PROSITE" id="PS50112"/>
    </source>
</evidence>
<dbReference type="Proteomes" id="UP001198034">
    <property type="component" value="Unassembled WGS sequence"/>
</dbReference>
<dbReference type="Pfam" id="PF00990">
    <property type="entry name" value="GGDEF"/>
    <property type="match status" value="1"/>
</dbReference>
<dbReference type="SMART" id="SM00267">
    <property type="entry name" value="GGDEF"/>
    <property type="match status" value="1"/>
</dbReference>